<dbReference type="InterPro" id="IPR029058">
    <property type="entry name" value="AB_hydrolase_fold"/>
</dbReference>
<dbReference type="EMBL" id="FNDN01000002">
    <property type="protein sequence ID" value="SDH62417.1"/>
    <property type="molecule type" value="Genomic_DNA"/>
</dbReference>
<dbReference type="Pfam" id="PF00561">
    <property type="entry name" value="Abhydrolase_1"/>
    <property type="match status" value="1"/>
</dbReference>
<dbReference type="OrthoDB" id="2987348at2"/>
<dbReference type="GO" id="GO:0016787">
    <property type="term" value="F:hydrolase activity"/>
    <property type="evidence" value="ECO:0007669"/>
    <property type="project" value="UniProtKB-KW"/>
</dbReference>
<dbReference type="InterPro" id="IPR000639">
    <property type="entry name" value="Epox_hydrolase-like"/>
</dbReference>
<evidence type="ECO:0000313" key="4">
    <source>
        <dbReference type="Proteomes" id="UP000183263"/>
    </source>
</evidence>
<dbReference type="PRINTS" id="PR00412">
    <property type="entry name" value="EPOXHYDRLASE"/>
</dbReference>
<proteinExistence type="predicted"/>
<evidence type="ECO:0000259" key="2">
    <source>
        <dbReference type="Pfam" id="PF00561"/>
    </source>
</evidence>
<organism evidence="3 4">
    <name type="scientific">Rhodococcus triatomae</name>
    <dbReference type="NCBI Taxonomy" id="300028"/>
    <lineage>
        <taxon>Bacteria</taxon>
        <taxon>Bacillati</taxon>
        <taxon>Actinomycetota</taxon>
        <taxon>Actinomycetes</taxon>
        <taxon>Mycobacteriales</taxon>
        <taxon>Nocardiaceae</taxon>
        <taxon>Rhodococcus</taxon>
    </lineage>
</organism>
<evidence type="ECO:0000313" key="3">
    <source>
        <dbReference type="EMBL" id="SDH62417.1"/>
    </source>
</evidence>
<keyword evidence="4" id="KW-1185">Reference proteome</keyword>
<accession>A0A1G8DXK9</accession>
<dbReference type="InterPro" id="IPR000073">
    <property type="entry name" value="AB_hydrolase_1"/>
</dbReference>
<dbReference type="AlphaFoldDB" id="A0A1G8DXK9"/>
<keyword evidence="1" id="KW-0378">Hydrolase</keyword>
<dbReference type="Proteomes" id="UP000183263">
    <property type="component" value="Unassembled WGS sequence"/>
</dbReference>
<gene>
    <name evidence="3" type="ORF">SAMN05444695_102438</name>
</gene>
<dbReference type="PANTHER" id="PTHR43329">
    <property type="entry name" value="EPOXIDE HYDROLASE"/>
    <property type="match status" value="1"/>
</dbReference>
<dbReference type="SUPFAM" id="SSF53474">
    <property type="entry name" value="alpha/beta-Hydrolases"/>
    <property type="match status" value="1"/>
</dbReference>
<feature type="domain" description="AB hydrolase-1" evidence="2">
    <location>
        <begin position="28"/>
        <end position="267"/>
    </location>
</feature>
<evidence type="ECO:0000256" key="1">
    <source>
        <dbReference type="ARBA" id="ARBA00022801"/>
    </source>
</evidence>
<name>A0A1G8DXK9_9NOCA</name>
<protein>
    <submittedName>
        <fullName evidence="3">Pimeloyl-ACP methyl ester carboxylesterase</fullName>
    </submittedName>
</protein>
<reference evidence="3 4" key="1">
    <citation type="submission" date="2016-10" db="EMBL/GenBank/DDBJ databases">
        <authorList>
            <person name="de Groot N.N."/>
        </authorList>
    </citation>
    <scope>NUCLEOTIDE SEQUENCE [LARGE SCALE GENOMIC DNA]</scope>
    <source>
        <strain evidence="3 4">DSM 44892</strain>
    </source>
</reference>
<dbReference type="RefSeq" id="WP_072739236.1">
    <property type="nucleotide sequence ID" value="NZ_CP048813.1"/>
</dbReference>
<dbReference type="Gene3D" id="3.40.50.1820">
    <property type="entry name" value="alpha/beta hydrolase"/>
    <property type="match status" value="1"/>
</dbReference>
<sequence length="282" mass="30111">MSAATTTTTVELGELTFDVDITGPSDAPTVVLLHGFPESRASWRPVTELLVAQGLRTVAPDQRGYSPGARPDGVDAYHIDHLVADVVGILDALDLPTAHVAGHDWGAIVAWALAAAHPDRVSSLTTASVPHPGAFGWALRSDADQQQRSAYIDLFRKEGTAERVLLRNEANALRSMFGTAVPGELVDVHVELLTQPGALTAALNWYRAMTRDMDAIAAASVPTTYVWSTEDLALGRAGAEKCAEFVSGPYRFVELDGGTHWIPEENPQALAEAVAAQVRSQP</sequence>